<keyword evidence="7" id="KW-0809">Transit peptide</keyword>
<accession>A0A0N5AVA9</accession>
<name>A0A0N5AVA9_9BILA</name>
<comment type="similarity">
    <text evidence="2">Belongs to the frataxin family.</text>
</comment>
<dbReference type="EC" id="1.16.3.1" evidence="3"/>
<dbReference type="GO" id="GO:0006826">
    <property type="term" value="P:iron ion transport"/>
    <property type="evidence" value="ECO:0007669"/>
    <property type="project" value="UniProtKB-KW"/>
</dbReference>
<comment type="catalytic activity">
    <reaction evidence="12">
        <text>4 Fe(2+) + O2 + 4 H(+) = 4 Fe(3+) + 2 H2O</text>
        <dbReference type="Rhea" id="RHEA:11148"/>
        <dbReference type="ChEBI" id="CHEBI:15377"/>
        <dbReference type="ChEBI" id="CHEBI:15378"/>
        <dbReference type="ChEBI" id="CHEBI:15379"/>
        <dbReference type="ChEBI" id="CHEBI:29033"/>
        <dbReference type="ChEBI" id="CHEBI:29034"/>
        <dbReference type="EC" id="1.16.3.1"/>
    </reaction>
</comment>
<evidence type="ECO:0000256" key="5">
    <source>
        <dbReference type="ARBA" id="ARBA00022448"/>
    </source>
</evidence>
<evidence type="ECO:0000256" key="1">
    <source>
        <dbReference type="ARBA" id="ARBA00004173"/>
    </source>
</evidence>
<keyword evidence="9" id="KW-0408">Iron</keyword>
<keyword evidence="8" id="KW-0560">Oxidoreductase</keyword>
<organism evidence="13 14">
    <name type="scientific">Syphacia muris</name>
    <dbReference type="NCBI Taxonomy" id="451379"/>
    <lineage>
        <taxon>Eukaryota</taxon>
        <taxon>Metazoa</taxon>
        <taxon>Ecdysozoa</taxon>
        <taxon>Nematoda</taxon>
        <taxon>Chromadorea</taxon>
        <taxon>Rhabditida</taxon>
        <taxon>Spirurina</taxon>
        <taxon>Oxyuridomorpha</taxon>
        <taxon>Oxyuroidea</taxon>
        <taxon>Oxyuridae</taxon>
        <taxon>Syphacia</taxon>
    </lineage>
</organism>
<proteinExistence type="inferred from homology"/>
<dbReference type="PANTHER" id="PTHR16821:SF2">
    <property type="entry name" value="FRATAXIN, MITOCHONDRIAL"/>
    <property type="match status" value="1"/>
</dbReference>
<dbReference type="GO" id="GO:0034986">
    <property type="term" value="F:iron chaperone activity"/>
    <property type="evidence" value="ECO:0007669"/>
    <property type="project" value="TreeGrafter"/>
</dbReference>
<sequence length="138" mass="15603">MNGNAKLLSLNQNFSTSATATTAALTYERKAKETLHYLNDYLDSLPDLVDCDENYDVDYSAGVLSVCISPTIGTYVINMQTPSRQIWLSSPISGPKRYDYLNGRWTYYKDGVTLDTLLTAEFRQIFNCDKITFEINLS</sequence>
<reference evidence="14" key="1">
    <citation type="submission" date="2017-02" db="UniProtKB">
        <authorList>
            <consortium name="WormBaseParasite"/>
        </authorList>
    </citation>
    <scope>IDENTIFICATION</scope>
</reference>
<dbReference type="InterPro" id="IPR036524">
    <property type="entry name" value="Frataxin/CyaY_sf"/>
</dbReference>
<evidence type="ECO:0000256" key="4">
    <source>
        <dbReference type="ARBA" id="ARBA00022434"/>
    </source>
</evidence>
<evidence type="ECO:0000313" key="13">
    <source>
        <dbReference type="Proteomes" id="UP000046393"/>
    </source>
</evidence>
<dbReference type="NCBIfam" id="TIGR03421">
    <property type="entry name" value="FeS_CyaY"/>
    <property type="match status" value="1"/>
</dbReference>
<evidence type="ECO:0000256" key="3">
    <source>
        <dbReference type="ARBA" id="ARBA00013107"/>
    </source>
</evidence>
<evidence type="ECO:0000256" key="12">
    <source>
        <dbReference type="ARBA" id="ARBA00047990"/>
    </source>
</evidence>
<dbReference type="GO" id="GO:0006879">
    <property type="term" value="P:intracellular iron ion homeostasis"/>
    <property type="evidence" value="ECO:0007669"/>
    <property type="project" value="UniProtKB-KW"/>
</dbReference>
<protein>
    <recommendedName>
        <fullName evidence="3">ferroxidase</fullName>
        <ecNumber evidence="3">1.16.3.1</ecNumber>
    </recommendedName>
</protein>
<dbReference type="PANTHER" id="PTHR16821">
    <property type="entry name" value="FRATAXIN"/>
    <property type="match status" value="1"/>
</dbReference>
<dbReference type="PRINTS" id="PR00904">
    <property type="entry name" value="FRATAXIN"/>
</dbReference>
<keyword evidence="10" id="KW-0406">Ion transport</keyword>
<evidence type="ECO:0000256" key="11">
    <source>
        <dbReference type="ARBA" id="ARBA00023128"/>
    </source>
</evidence>
<dbReference type="GO" id="GO:0004322">
    <property type="term" value="F:ferroxidase activity"/>
    <property type="evidence" value="ECO:0007669"/>
    <property type="project" value="UniProtKB-EC"/>
</dbReference>
<dbReference type="PROSITE" id="PS50810">
    <property type="entry name" value="FRATAXIN_2"/>
    <property type="match status" value="1"/>
</dbReference>
<comment type="subcellular location">
    <subcellularLocation>
        <location evidence="1">Mitochondrion</location>
    </subcellularLocation>
</comment>
<dbReference type="GO" id="GO:0016226">
    <property type="term" value="P:iron-sulfur cluster assembly"/>
    <property type="evidence" value="ECO:0007669"/>
    <property type="project" value="InterPro"/>
</dbReference>
<keyword evidence="4" id="KW-0409">Iron storage</keyword>
<keyword evidence="13" id="KW-1185">Reference proteome</keyword>
<dbReference type="GO" id="GO:0051537">
    <property type="term" value="F:2 iron, 2 sulfur cluster binding"/>
    <property type="evidence" value="ECO:0007669"/>
    <property type="project" value="TreeGrafter"/>
</dbReference>
<evidence type="ECO:0000313" key="14">
    <source>
        <dbReference type="WBParaSite" id="SMUV_0000882201-mRNA-1"/>
    </source>
</evidence>
<keyword evidence="6" id="KW-0410">Iron transport</keyword>
<dbReference type="InterPro" id="IPR002908">
    <property type="entry name" value="Frataxin/CyaY"/>
</dbReference>
<dbReference type="SMART" id="SM01219">
    <property type="entry name" value="Frataxin_Cyay"/>
    <property type="match status" value="1"/>
</dbReference>
<dbReference type="SUPFAM" id="SSF55387">
    <property type="entry name" value="Frataxin/Nqo15-like"/>
    <property type="match status" value="1"/>
</dbReference>
<dbReference type="AlphaFoldDB" id="A0A0N5AVA9"/>
<evidence type="ECO:0000256" key="8">
    <source>
        <dbReference type="ARBA" id="ARBA00023002"/>
    </source>
</evidence>
<dbReference type="Pfam" id="PF01491">
    <property type="entry name" value="Frataxin_Cyay"/>
    <property type="match status" value="1"/>
</dbReference>
<dbReference type="GO" id="GO:0008199">
    <property type="term" value="F:ferric iron binding"/>
    <property type="evidence" value="ECO:0007669"/>
    <property type="project" value="InterPro"/>
</dbReference>
<dbReference type="InterPro" id="IPR017789">
    <property type="entry name" value="Frataxin"/>
</dbReference>
<evidence type="ECO:0000256" key="9">
    <source>
        <dbReference type="ARBA" id="ARBA00023004"/>
    </source>
</evidence>
<dbReference type="GO" id="GO:0008198">
    <property type="term" value="F:ferrous iron binding"/>
    <property type="evidence" value="ECO:0007669"/>
    <property type="project" value="TreeGrafter"/>
</dbReference>
<evidence type="ECO:0000256" key="7">
    <source>
        <dbReference type="ARBA" id="ARBA00022946"/>
    </source>
</evidence>
<keyword evidence="5" id="KW-0813">Transport</keyword>
<dbReference type="NCBIfam" id="TIGR03422">
    <property type="entry name" value="mito_frataxin"/>
    <property type="match status" value="1"/>
</dbReference>
<evidence type="ECO:0000256" key="10">
    <source>
        <dbReference type="ARBA" id="ARBA00023065"/>
    </source>
</evidence>
<dbReference type="WBParaSite" id="SMUV_0000882201-mRNA-1">
    <property type="protein sequence ID" value="SMUV_0000882201-mRNA-1"/>
    <property type="gene ID" value="SMUV_0000882201"/>
</dbReference>
<dbReference type="GO" id="GO:0005739">
    <property type="term" value="C:mitochondrion"/>
    <property type="evidence" value="ECO:0007669"/>
    <property type="project" value="UniProtKB-SubCell"/>
</dbReference>
<evidence type="ECO:0000256" key="2">
    <source>
        <dbReference type="ARBA" id="ARBA00008183"/>
    </source>
</evidence>
<dbReference type="Proteomes" id="UP000046393">
    <property type="component" value="Unplaced"/>
</dbReference>
<evidence type="ECO:0000256" key="6">
    <source>
        <dbReference type="ARBA" id="ARBA00022496"/>
    </source>
</evidence>
<keyword evidence="11" id="KW-0496">Mitochondrion</keyword>
<dbReference type="STRING" id="451379.A0A0N5AVA9"/>
<dbReference type="Gene3D" id="3.30.920.10">
    <property type="entry name" value="Frataxin/CyaY"/>
    <property type="match status" value="1"/>
</dbReference>